<dbReference type="InterPro" id="IPR055151">
    <property type="entry name" value="GH113"/>
</dbReference>
<protein>
    <submittedName>
        <fullName evidence="2">Glycoside hydrolase</fullName>
    </submittedName>
</protein>
<feature type="chain" id="PRO_5023137608" evidence="1">
    <location>
        <begin position="25"/>
        <end position="352"/>
    </location>
</feature>
<dbReference type="Proteomes" id="UP000321497">
    <property type="component" value="Unassembled WGS sequence"/>
</dbReference>
<comment type="caution">
    <text evidence="2">The sequence shown here is derived from an EMBL/GenBank/DDBJ whole genome shotgun (WGS) entry which is preliminary data.</text>
</comment>
<reference evidence="2 3" key="1">
    <citation type="submission" date="2019-08" db="EMBL/GenBank/DDBJ databases">
        <title>Genome of Aequorivita antarctica SW49 (type strain).</title>
        <authorList>
            <person name="Bowman J.P."/>
        </authorList>
    </citation>
    <scope>NUCLEOTIDE SEQUENCE [LARGE SCALE GENOMIC DNA]</scope>
    <source>
        <strain evidence="2 3">SW49</strain>
    </source>
</reference>
<sequence length="352" mass="41215">MPKMMLLYRFVVCFFLFFFITACAQKKDASKAKVMKEEKVLKINGVSLVASGDTLLQQNVMPLKEIGANYATIMPFGFIKSLDHPEIIYNQQRQWFGETTVGVRQYVELLHKNEINIMMKPQIWVWNGEFTGLVEMASEAEWLQLEDSYRNFILDFAKVAEEEKVEIFCIGTELEKFIEHRPEYWRTLIAEVRNVYKGKLTYAANWDEYKRIPFWDALDFIGVDAYFPVSESQTPTIDEVKTGWERWKVELKSVSEKENKKILFAEYGYRSVDFSGKEPWKSDRSMNSVNLEAQSNSLEGLYKALWQEDWFAGGFLWKWFIEHKSVGGLENNQFTPQNKPAQKVVTAFYSQQ</sequence>
<dbReference type="Gene3D" id="3.20.20.80">
    <property type="entry name" value="Glycosidases"/>
    <property type="match status" value="1"/>
</dbReference>
<evidence type="ECO:0000313" key="3">
    <source>
        <dbReference type="Proteomes" id="UP000321497"/>
    </source>
</evidence>
<name>A0A5C6YYN0_9FLAO</name>
<feature type="signal peptide" evidence="1">
    <location>
        <begin position="1"/>
        <end position="24"/>
    </location>
</feature>
<organism evidence="2 3">
    <name type="scientific">Aequorivita antarctica</name>
    <dbReference type="NCBI Taxonomy" id="153266"/>
    <lineage>
        <taxon>Bacteria</taxon>
        <taxon>Pseudomonadati</taxon>
        <taxon>Bacteroidota</taxon>
        <taxon>Flavobacteriia</taxon>
        <taxon>Flavobacteriales</taxon>
        <taxon>Flavobacteriaceae</taxon>
        <taxon>Aequorivita</taxon>
    </lineage>
</organism>
<keyword evidence="3" id="KW-1185">Reference proteome</keyword>
<accession>A0A5C6YYN0</accession>
<dbReference type="InterPro" id="IPR017853">
    <property type="entry name" value="GH"/>
</dbReference>
<dbReference type="OrthoDB" id="9773531at2"/>
<gene>
    <name evidence="2" type="ORF">ESU54_12675</name>
</gene>
<dbReference type="PROSITE" id="PS51257">
    <property type="entry name" value="PROKAR_LIPOPROTEIN"/>
    <property type="match status" value="1"/>
</dbReference>
<dbReference type="Pfam" id="PF22612">
    <property type="entry name" value="GH113"/>
    <property type="match status" value="1"/>
</dbReference>
<keyword evidence="1" id="KW-0732">Signal</keyword>
<dbReference type="CDD" id="cd19608">
    <property type="entry name" value="GH113_mannanase-like"/>
    <property type="match status" value="1"/>
</dbReference>
<dbReference type="EMBL" id="VORT01000009">
    <property type="protein sequence ID" value="TXD72274.1"/>
    <property type="molecule type" value="Genomic_DNA"/>
</dbReference>
<evidence type="ECO:0000313" key="2">
    <source>
        <dbReference type="EMBL" id="TXD72274.1"/>
    </source>
</evidence>
<dbReference type="GO" id="GO:0016787">
    <property type="term" value="F:hydrolase activity"/>
    <property type="evidence" value="ECO:0007669"/>
    <property type="project" value="UniProtKB-KW"/>
</dbReference>
<dbReference type="AlphaFoldDB" id="A0A5C6YYN0"/>
<dbReference type="SUPFAM" id="SSF51445">
    <property type="entry name" value="(Trans)glycosidases"/>
    <property type="match status" value="1"/>
</dbReference>
<keyword evidence="2" id="KW-0378">Hydrolase</keyword>
<proteinExistence type="predicted"/>
<evidence type="ECO:0000256" key="1">
    <source>
        <dbReference type="SAM" id="SignalP"/>
    </source>
</evidence>